<dbReference type="GO" id="GO:0005615">
    <property type="term" value="C:extracellular space"/>
    <property type="evidence" value="ECO:0007669"/>
    <property type="project" value="TreeGrafter"/>
</dbReference>
<dbReference type="PANTHER" id="PTHR12236:SF86">
    <property type="entry name" value="CCP84AC-RELATED"/>
    <property type="match status" value="1"/>
</dbReference>
<gene>
    <name evidence="5" type="ORF">O3G_MSEX001708</name>
</gene>
<dbReference type="InterPro" id="IPR051217">
    <property type="entry name" value="Insect_Cuticle_Struc_Prot"/>
</dbReference>
<evidence type="ECO:0008006" key="7">
    <source>
        <dbReference type="Google" id="ProtNLM"/>
    </source>
</evidence>
<evidence type="ECO:0000256" key="4">
    <source>
        <dbReference type="SAM" id="SignalP"/>
    </source>
</evidence>
<name>A0A921YKV1_MANSE</name>
<evidence type="ECO:0000313" key="5">
    <source>
        <dbReference type="EMBL" id="KAG6441191.1"/>
    </source>
</evidence>
<dbReference type="AlphaFoldDB" id="A0A921YKV1"/>
<keyword evidence="1 3" id="KW-0193">Cuticle</keyword>
<dbReference type="PROSITE" id="PS00233">
    <property type="entry name" value="CHIT_BIND_RR_1"/>
    <property type="match status" value="1"/>
</dbReference>
<evidence type="ECO:0000313" key="6">
    <source>
        <dbReference type="Proteomes" id="UP000791440"/>
    </source>
</evidence>
<comment type="caution">
    <text evidence="5">The sequence shown here is derived from an EMBL/GenBank/DDBJ whole genome shotgun (WGS) entry which is preliminary data.</text>
</comment>
<dbReference type="PRINTS" id="PR00947">
    <property type="entry name" value="CUTICLE"/>
</dbReference>
<evidence type="ECO:0000256" key="1">
    <source>
        <dbReference type="ARBA" id="ARBA00022460"/>
    </source>
</evidence>
<sequence length="157" mass="16647">MMQKLAILSGLVLSATCMVLHQQPIPLLVGIQPDNANYNFAYQVNDAHTGDIKSQHETRRGDTVSGQYTLVQPDGVRRTVDYRADDHSGFTATVSNDGRPVQGVATQVSHDAPVANGGLAYQSWPAPAPSAAPAPAVAVSRTSIVHTVASHGHNAWL</sequence>
<keyword evidence="2 4" id="KW-0732">Signal</keyword>
<feature type="signal peptide" evidence="4">
    <location>
        <begin position="1"/>
        <end position="22"/>
    </location>
</feature>
<dbReference type="Pfam" id="PF00379">
    <property type="entry name" value="Chitin_bind_4"/>
    <property type="match status" value="1"/>
</dbReference>
<dbReference type="GO" id="GO:0031012">
    <property type="term" value="C:extracellular matrix"/>
    <property type="evidence" value="ECO:0007669"/>
    <property type="project" value="TreeGrafter"/>
</dbReference>
<accession>A0A921YKV1</accession>
<protein>
    <recommendedName>
        <fullName evidence="7">Cuticle protein</fullName>
    </recommendedName>
</protein>
<dbReference type="EMBL" id="JH668284">
    <property type="protein sequence ID" value="KAG6441191.1"/>
    <property type="molecule type" value="Genomic_DNA"/>
</dbReference>
<reference evidence="5" key="1">
    <citation type="journal article" date="2016" name="Insect Biochem. Mol. Biol.">
        <title>Multifaceted biological insights from a draft genome sequence of the tobacco hornworm moth, Manduca sexta.</title>
        <authorList>
            <person name="Kanost M.R."/>
            <person name="Arrese E.L."/>
            <person name="Cao X."/>
            <person name="Chen Y.R."/>
            <person name="Chellapilla S."/>
            <person name="Goldsmith M.R."/>
            <person name="Grosse-Wilde E."/>
            <person name="Heckel D.G."/>
            <person name="Herndon N."/>
            <person name="Jiang H."/>
            <person name="Papanicolaou A."/>
            <person name="Qu J."/>
            <person name="Soulages J.L."/>
            <person name="Vogel H."/>
            <person name="Walters J."/>
            <person name="Waterhouse R.M."/>
            <person name="Ahn S.J."/>
            <person name="Almeida F.C."/>
            <person name="An C."/>
            <person name="Aqrawi P."/>
            <person name="Bretschneider A."/>
            <person name="Bryant W.B."/>
            <person name="Bucks S."/>
            <person name="Chao H."/>
            <person name="Chevignon G."/>
            <person name="Christen J.M."/>
            <person name="Clarke D.F."/>
            <person name="Dittmer N.T."/>
            <person name="Ferguson L.C.F."/>
            <person name="Garavelou S."/>
            <person name="Gordon K.H.J."/>
            <person name="Gunaratna R.T."/>
            <person name="Han Y."/>
            <person name="Hauser F."/>
            <person name="He Y."/>
            <person name="Heidel-Fischer H."/>
            <person name="Hirsh A."/>
            <person name="Hu Y."/>
            <person name="Jiang H."/>
            <person name="Kalra D."/>
            <person name="Klinner C."/>
            <person name="Konig C."/>
            <person name="Kovar C."/>
            <person name="Kroll A.R."/>
            <person name="Kuwar S.S."/>
            <person name="Lee S.L."/>
            <person name="Lehman R."/>
            <person name="Li K."/>
            <person name="Li Z."/>
            <person name="Liang H."/>
            <person name="Lovelace S."/>
            <person name="Lu Z."/>
            <person name="Mansfield J.H."/>
            <person name="McCulloch K.J."/>
            <person name="Mathew T."/>
            <person name="Morton B."/>
            <person name="Muzny D.M."/>
            <person name="Neunemann D."/>
            <person name="Ongeri F."/>
            <person name="Pauchet Y."/>
            <person name="Pu L.L."/>
            <person name="Pyrousis I."/>
            <person name="Rao X.J."/>
            <person name="Redding A."/>
            <person name="Roesel C."/>
            <person name="Sanchez-Gracia A."/>
            <person name="Schaack S."/>
            <person name="Shukla A."/>
            <person name="Tetreau G."/>
            <person name="Wang Y."/>
            <person name="Xiong G.H."/>
            <person name="Traut W."/>
            <person name="Walsh T.K."/>
            <person name="Worley K.C."/>
            <person name="Wu D."/>
            <person name="Wu W."/>
            <person name="Wu Y.Q."/>
            <person name="Zhang X."/>
            <person name="Zou Z."/>
            <person name="Zucker H."/>
            <person name="Briscoe A.D."/>
            <person name="Burmester T."/>
            <person name="Clem R.J."/>
            <person name="Feyereisen R."/>
            <person name="Grimmelikhuijzen C.J.P."/>
            <person name="Hamodrakas S.J."/>
            <person name="Hansson B.S."/>
            <person name="Huguet E."/>
            <person name="Jermiin L.S."/>
            <person name="Lan Q."/>
            <person name="Lehman H.K."/>
            <person name="Lorenzen M."/>
            <person name="Merzendorfer H."/>
            <person name="Michalopoulos I."/>
            <person name="Morton D.B."/>
            <person name="Muthukrishnan S."/>
            <person name="Oakeshott J.G."/>
            <person name="Palmer W."/>
            <person name="Park Y."/>
            <person name="Passarelli A.L."/>
            <person name="Rozas J."/>
            <person name="Schwartz L.M."/>
            <person name="Smith W."/>
            <person name="Southgate A."/>
            <person name="Vilcinskas A."/>
            <person name="Vogt R."/>
            <person name="Wang P."/>
            <person name="Werren J."/>
            <person name="Yu X.Q."/>
            <person name="Zhou J.J."/>
            <person name="Brown S.J."/>
            <person name="Scherer S.E."/>
            <person name="Richards S."/>
            <person name="Blissard G.W."/>
        </authorList>
    </citation>
    <scope>NUCLEOTIDE SEQUENCE</scope>
</reference>
<dbReference type="Proteomes" id="UP000791440">
    <property type="component" value="Unassembled WGS sequence"/>
</dbReference>
<dbReference type="PANTHER" id="PTHR12236">
    <property type="entry name" value="STRUCTURAL CONTITUENT OF CUTICLE"/>
    <property type="match status" value="1"/>
</dbReference>
<dbReference type="GO" id="GO:0042302">
    <property type="term" value="F:structural constituent of cuticle"/>
    <property type="evidence" value="ECO:0007669"/>
    <property type="project" value="UniProtKB-UniRule"/>
</dbReference>
<dbReference type="OrthoDB" id="7423444at2759"/>
<dbReference type="InterPro" id="IPR000618">
    <property type="entry name" value="Insect_cuticle"/>
</dbReference>
<evidence type="ECO:0000256" key="3">
    <source>
        <dbReference type="PROSITE-ProRule" id="PRU00497"/>
    </source>
</evidence>
<reference evidence="5" key="2">
    <citation type="submission" date="2020-12" db="EMBL/GenBank/DDBJ databases">
        <authorList>
            <person name="Kanost M."/>
        </authorList>
    </citation>
    <scope>NUCLEOTIDE SEQUENCE</scope>
</reference>
<keyword evidence="6" id="KW-1185">Reference proteome</keyword>
<dbReference type="PROSITE" id="PS51155">
    <property type="entry name" value="CHIT_BIND_RR_2"/>
    <property type="match status" value="1"/>
</dbReference>
<dbReference type="InterPro" id="IPR031311">
    <property type="entry name" value="CHIT_BIND_RR_consensus"/>
</dbReference>
<feature type="chain" id="PRO_5038276268" description="Cuticle protein" evidence="4">
    <location>
        <begin position="23"/>
        <end position="157"/>
    </location>
</feature>
<organism evidence="5 6">
    <name type="scientific">Manduca sexta</name>
    <name type="common">Tobacco hawkmoth</name>
    <name type="synonym">Tobacco hornworm</name>
    <dbReference type="NCBI Taxonomy" id="7130"/>
    <lineage>
        <taxon>Eukaryota</taxon>
        <taxon>Metazoa</taxon>
        <taxon>Ecdysozoa</taxon>
        <taxon>Arthropoda</taxon>
        <taxon>Hexapoda</taxon>
        <taxon>Insecta</taxon>
        <taxon>Pterygota</taxon>
        <taxon>Neoptera</taxon>
        <taxon>Endopterygota</taxon>
        <taxon>Lepidoptera</taxon>
        <taxon>Glossata</taxon>
        <taxon>Ditrysia</taxon>
        <taxon>Bombycoidea</taxon>
        <taxon>Sphingidae</taxon>
        <taxon>Sphinginae</taxon>
        <taxon>Sphingini</taxon>
        <taxon>Manduca</taxon>
    </lineage>
</organism>
<dbReference type="EMBL" id="JH668284">
    <property type="protein sequence ID" value="KAG6441192.1"/>
    <property type="molecule type" value="Genomic_DNA"/>
</dbReference>
<proteinExistence type="predicted"/>
<evidence type="ECO:0000256" key="2">
    <source>
        <dbReference type="ARBA" id="ARBA00022729"/>
    </source>
</evidence>